<evidence type="ECO:0000256" key="5">
    <source>
        <dbReference type="ARBA" id="ARBA00023055"/>
    </source>
</evidence>
<dbReference type="OMA" id="YEAKPMP"/>
<dbReference type="Proteomes" id="UP000002036">
    <property type="component" value="Chromosome H"/>
</dbReference>
<keyword evidence="10" id="KW-1185">Reference proteome</keyword>
<keyword evidence="5" id="KW-0445">Lipid transport</keyword>
<dbReference type="CDD" id="cd05384">
    <property type="entry name" value="CAP_PRY1-like"/>
    <property type="match status" value="1"/>
</dbReference>
<organism evidence="9 10">
    <name type="scientific">Lachancea thermotolerans (strain ATCC 56472 / CBS 6340 / NRRL Y-8284)</name>
    <name type="common">Yeast</name>
    <name type="synonym">Kluyveromyces thermotolerans</name>
    <dbReference type="NCBI Taxonomy" id="559295"/>
    <lineage>
        <taxon>Eukaryota</taxon>
        <taxon>Fungi</taxon>
        <taxon>Dikarya</taxon>
        <taxon>Ascomycota</taxon>
        <taxon>Saccharomycotina</taxon>
        <taxon>Saccharomycetes</taxon>
        <taxon>Saccharomycetales</taxon>
        <taxon>Saccharomycetaceae</taxon>
        <taxon>Lachancea</taxon>
    </lineage>
</organism>
<name>C5E330_LACTC</name>
<gene>
    <name evidence="9" type="ordered locus">KLTH0H09834g</name>
</gene>
<dbReference type="InterPro" id="IPR035940">
    <property type="entry name" value="CAP_sf"/>
</dbReference>
<evidence type="ECO:0000256" key="4">
    <source>
        <dbReference type="ARBA" id="ARBA00022729"/>
    </source>
</evidence>
<keyword evidence="3" id="KW-0964">Secreted</keyword>
<dbReference type="Gene3D" id="3.40.33.10">
    <property type="entry name" value="CAP"/>
    <property type="match status" value="1"/>
</dbReference>
<feature type="chain" id="PRO_5002948265" evidence="7">
    <location>
        <begin position="20"/>
        <end position="362"/>
    </location>
</feature>
<feature type="signal peptide" evidence="7">
    <location>
        <begin position="1"/>
        <end position="19"/>
    </location>
</feature>
<dbReference type="RefSeq" id="XP_002556303.1">
    <property type="nucleotide sequence ID" value="XM_002556257.1"/>
</dbReference>
<evidence type="ECO:0000313" key="9">
    <source>
        <dbReference type="EMBL" id="CAR30441.1"/>
    </source>
</evidence>
<evidence type="ECO:0000256" key="1">
    <source>
        <dbReference type="ARBA" id="ARBA00004613"/>
    </source>
</evidence>
<keyword evidence="4 7" id="KW-0732">Signal</keyword>
<dbReference type="SMART" id="SM00198">
    <property type="entry name" value="SCP"/>
    <property type="match status" value="1"/>
</dbReference>
<proteinExistence type="inferred from homology"/>
<evidence type="ECO:0000313" key="10">
    <source>
        <dbReference type="Proteomes" id="UP000002036"/>
    </source>
</evidence>
<comment type="subcellular location">
    <subcellularLocation>
        <location evidence="1">Secreted</location>
    </subcellularLocation>
</comment>
<dbReference type="FunFam" id="3.40.33.10:FF:000012">
    <property type="entry name" value="Secreted protein PRY1"/>
    <property type="match status" value="1"/>
</dbReference>
<dbReference type="AlphaFoldDB" id="C5E330"/>
<dbReference type="GO" id="GO:0015918">
    <property type="term" value="P:sterol transport"/>
    <property type="evidence" value="ECO:0007669"/>
    <property type="project" value="UniProtKB-ARBA"/>
</dbReference>
<protein>
    <submittedName>
        <fullName evidence="9">KLTH0H09834p</fullName>
    </submittedName>
</protein>
<dbReference type="GeneID" id="8294628"/>
<dbReference type="PRINTS" id="PR00837">
    <property type="entry name" value="V5TPXLIKE"/>
</dbReference>
<comment type="similarity">
    <text evidence="2">Belongs to the CRISP family.</text>
</comment>
<evidence type="ECO:0000256" key="3">
    <source>
        <dbReference type="ARBA" id="ARBA00022525"/>
    </source>
</evidence>
<dbReference type="HOGENOM" id="CLU_035730_3_0_1"/>
<dbReference type="eggNOG" id="KOG3017">
    <property type="taxonomic scope" value="Eukaryota"/>
</dbReference>
<feature type="region of interest" description="Disordered" evidence="6">
    <location>
        <begin position="149"/>
        <end position="213"/>
    </location>
</feature>
<dbReference type="KEGG" id="lth:KLTH0H09834g"/>
<dbReference type="InterPro" id="IPR014044">
    <property type="entry name" value="CAP_dom"/>
</dbReference>
<evidence type="ECO:0000259" key="8">
    <source>
        <dbReference type="SMART" id="SM00198"/>
    </source>
</evidence>
<dbReference type="GO" id="GO:0005576">
    <property type="term" value="C:extracellular region"/>
    <property type="evidence" value="ECO:0007669"/>
    <property type="project" value="UniProtKB-SubCell"/>
</dbReference>
<dbReference type="InterPro" id="IPR018244">
    <property type="entry name" value="Allrgn_V5/Tpx1_CS"/>
</dbReference>
<evidence type="ECO:0000256" key="2">
    <source>
        <dbReference type="ARBA" id="ARBA00009923"/>
    </source>
</evidence>
<dbReference type="PANTHER" id="PTHR10334">
    <property type="entry name" value="CYSTEINE-RICH SECRETORY PROTEIN-RELATED"/>
    <property type="match status" value="1"/>
</dbReference>
<evidence type="ECO:0000256" key="6">
    <source>
        <dbReference type="SAM" id="MobiDB-lite"/>
    </source>
</evidence>
<dbReference type="FunCoup" id="C5E330">
    <property type="interactions" value="62"/>
</dbReference>
<reference evidence="9 10" key="1">
    <citation type="journal article" date="2009" name="Genome Res.">
        <title>Comparative genomics of protoploid Saccharomycetaceae.</title>
        <authorList>
            <consortium name="The Genolevures Consortium"/>
            <person name="Souciet J.-L."/>
            <person name="Dujon B."/>
            <person name="Gaillardin C."/>
            <person name="Johnston M."/>
            <person name="Baret P.V."/>
            <person name="Cliften P."/>
            <person name="Sherman D.J."/>
            <person name="Weissenbach J."/>
            <person name="Westhof E."/>
            <person name="Wincker P."/>
            <person name="Jubin C."/>
            <person name="Poulain J."/>
            <person name="Barbe V."/>
            <person name="Segurens B."/>
            <person name="Artiguenave F."/>
            <person name="Anthouard V."/>
            <person name="Vacherie B."/>
            <person name="Val M.-E."/>
            <person name="Fulton R.S."/>
            <person name="Minx P."/>
            <person name="Wilson R."/>
            <person name="Durrens P."/>
            <person name="Jean G."/>
            <person name="Marck C."/>
            <person name="Martin T."/>
            <person name="Nikolski M."/>
            <person name="Rolland T."/>
            <person name="Seret M.-L."/>
            <person name="Casaregola S."/>
            <person name="Despons L."/>
            <person name="Fairhead C."/>
            <person name="Fischer G."/>
            <person name="Lafontaine I."/>
            <person name="Leh V."/>
            <person name="Lemaire M."/>
            <person name="de Montigny J."/>
            <person name="Neuveglise C."/>
            <person name="Thierry A."/>
            <person name="Blanc-Lenfle I."/>
            <person name="Bleykasten C."/>
            <person name="Diffels J."/>
            <person name="Fritsch E."/>
            <person name="Frangeul L."/>
            <person name="Goeffon A."/>
            <person name="Jauniaux N."/>
            <person name="Kachouri-Lafond R."/>
            <person name="Payen C."/>
            <person name="Potier S."/>
            <person name="Pribylova L."/>
            <person name="Ozanne C."/>
            <person name="Richard G.-F."/>
            <person name="Sacerdot C."/>
            <person name="Straub M.-L."/>
            <person name="Talla E."/>
        </authorList>
    </citation>
    <scope>NUCLEOTIDE SEQUENCE [LARGE SCALE GENOMIC DNA]</scope>
    <source>
        <strain evidence="10">ATCC 56472 / CBS 6340 / NRRL Y-8284</strain>
    </source>
</reference>
<evidence type="ECO:0000256" key="7">
    <source>
        <dbReference type="SAM" id="SignalP"/>
    </source>
</evidence>
<dbReference type="GO" id="GO:0015908">
    <property type="term" value="P:fatty acid transport"/>
    <property type="evidence" value="ECO:0007669"/>
    <property type="project" value="UniProtKB-ARBA"/>
</dbReference>
<sequence>MKLSQIALVSATAVGAALAAPAAQTTVTEHVHQEHTATVRAAVYVDNGSTYTSLTTEQPSDAVATATASASEATGSVVVVVTTLYGSGAASSAPVSSAESTSSAPLVTAVAQKAAAVSETASESSEAATSSAASSADAGTSAAETSVAASTSSSAAPETTTVAATSESSTSSTSSPAKTSTSAAETSSSAAAETSISTSSPAATSSASSTSSSAAASSTSGSSSFASAILQAHNDKRSLHQDTSSLSWSDELASYAQDYADNYDCSGTLTHSGGPYGENLAAGYSGTGAVDAWYSEIKSYDWSDPNYSSSTGHFTQLVWKSTSEVGCGIKSCGSGTGDYVICSYKSAGNVIGSFAENVKSLN</sequence>
<dbReference type="InterPro" id="IPR001283">
    <property type="entry name" value="CRISP-related"/>
</dbReference>
<keyword evidence="5" id="KW-0813">Transport</keyword>
<dbReference type="Pfam" id="PF00188">
    <property type="entry name" value="CAP"/>
    <property type="match status" value="1"/>
</dbReference>
<dbReference type="OrthoDB" id="337038at2759"/>
<dbReference type="PROSITE" id="PS01009">
    <property type="entry name" value="CRISP_1"/>
    <property type="match status" value="1"/>
</dbReference>
<dbReference type="EMBL" id="CU928180">
    <property type="protein sequence ID" value="CAR30441.1"/>
    <property type="molecule type" value="Genomic_DNA"/>
</dbReference>
<accession>C5E330</accession>
<feature type="domain" description="SCP" evidence="8">
    <location>
        <begin position="224"/>
        <end position="352"/>
    </location>
</feature>
<dbReference type="InParanoid" id="C5E330"/>
<dbReference type="SUPFAM" id="SSF55797">
    <property type="entry name" value="PR-1-like"/>
    <property type="match status" value="1"/>
</dbReference>